<evidence type="ECO:0000313" key="5">
    <source>
        <dbReference type="Proteomes" id="UP001364764"/>
    </source>
</evidence>
<dbReference type="InterPro" id="IPR001119">
    <property type="entry name" value="SLH_dom"/>
</dbReference>
<gene>
    <name evidence="4" type="ORF">V6668_30395</name>
</gene>
<feature type="chain" id="PRO_5044831154" evidence="1">
    <location>
        <begin position="31"/>
        <end position="2480"/>
    </location>
</feature>
<feature type="domain" description="Fibronectin type-III" evidence="2">
    <location>
        <begin position="1751"/>
        <end position="1836"/>
    </location>
</feature>
<dbReference type="SUPFAM" id="SSF49265">
    <property type="entry name" value="Fibronectin type III"/>
    <property type="match status" value="8"/>
</dbReference>
<feature type="domain" description="Fibronectin type-III" evidence="2">
    <location>
        <begin position="1420"/>
        <end position="1501"/>
    </location>
</feature>
<dbReference type="InterPro" id="IPR036116">
    <property type="entry name" value="FN3_sf"/>
</dbReference>
<feature type="domain" description="SLH" evidence="3">
    <location>
        <begin position="2412"/>
        <end position="2475"/>
    </location>
</feature>
<evidence type="ECO:0000259" key="3">
    <source>
        <dbReference type="PROSITE" id="PS51272"/>
    </source>
</evidence>
<feature type="domain" description="SLH" evidence="3">
    <location>
        <begin position="2288"/>
        <end position="2351"/>
    </location>
</feature>
<dbReference type="Pfam" id="PF00041">
    <property type="entry name" value="fn3"/>
    <property type="match status" value="4"/>
</dbReference>
<accession>A0ABD8B3R0</accession>
<geneLocation type="plasmid" evidence="4 5">
    <name>pY5S7-1</name>
</geneLocation>
<keyword evidence="4" id="KW-0614">Plasmid</keyword>
<dbReference type="RefSeq" id="WP_338709125.1">
    <property type="nucleotide sequence ID" value="NZ_CP145893.1"/>
</dbReference>
<dbReference type="PROSITE" id="PS50853">
    <property type="entry name" value="FN3"/>
    <property type="match status" value="7"/>
</dbReference>
<dbReference type="NCBIfam" id="NF047446">
    <property type="entry name" value="barrel_OmpL47"/>
    <property type="match status" value="3"/>
</dbReference>
<feature type="domain" description="SLH" evidence="3">
    <location>
        <begin position="2352"/>
        <end position="2411"/>
    </location>
</feature>
<sequence length="2480" mass="268030">MKKRRKVREAAQKATKVVLALALLAPPLVATGVFTPAAYAAVDTISVVSNTTSLKAVQSSVVKVEMNDQGNYRIILLPNTNVFYGSNAGNVSTFLDYNGERINFNSLPLNYFRINDNIIEMSRQKDNVEFILRVSIVNATSQGGYMKVELEAVNRGSGNQNLGGTFYWDTMVNGNDASPFEVIQNGWRNYSGGVQITAFYANTYNVVNADRVFMGAYQSPANASLTGGSPPSSYYVGQQITAGDTAAQFWWDKQTVSSGGSRKVSTIVGIGPQNTPPSFALSSPAANQSYYKGQTLQIAGTTKDTDIGDLLTVKWSIDGGAENVLSTLTANGSNQQFSSNYTLPSTLSDGAHSLQVWVMDDKGGVSTANTVNFTIRSFVVPGQPVISSTSTNGLTVTWDKKENESAVTYELLNVTTNQTINAGSANTATVTGLSPNTNYVFKVRAKNSSGSYTDYSTQTSSYTYANTPTSATVTQTGNSPTVKWSANGNPTGTTYKYELRDADSKIVKSGTTTATTLNIPLDGVADGKYNVFVSAVNGGGIATAYTAAGQIIKDTTAPTAPEVSVAPSSWTNTSAIVTVKNGTDDLSGVQKSQYKVGSTGEWVDYKEPFEVSKEGLQDIYARTIDNFGNTSIVSSSTARIDKTAPEAPIFSLDPSSWTNKDVNVTLSPGTDNLSGVQKIQYKIGPGGEWKDYTKGFSITTEGRSEIYGRSIDNASNISVEAVVEAKIDKTGPTAPKLTLSDLEWTNKNVTFTITDGVDEGSGVAKTQYRFGATGAWVDYVAEETISAEGETEIFARTVDNVGNVGALSSALAKIDKTAPSTPQVLLSESSWTQDSVTFSINGSTDHNPIHYEYKINDTEFVKGSTGTIHDNGITTLTVRARDAVGNVGEEVVKKVFIDNLDPSISITPNTTDWTDKNIDVSITYSDVHSGVDPNQRYFKITNSAEAPVSWDSADENEKIVTIDSEGTWYVHAKVQDNAGNSVTTVTSRLRLQRLPDVPEHLKVTNVSEGTAKVSFDLPEDVLTDGYQFEIENTTTGQTWSLDYPSNEILDEALSGGNRYEYRVRAMNHVGHSDFSSTVSTLTLPLAPENVVIQKVGTDYSQASVSFDPVTSASSYRITARDRNNQIVSDQIVHGTSAQLISGLSAGTVYSVSVIAINESGEGSSRNAGFLSLPSAPGHFASVQIEEKKITLGWDTVTSATYYSLNRDGESLFEGPELTFTDSGLESGTLYQYGLSASNETGTGETVTLNGLMTLPGKIQGLQIVNPTQHSLGLTWQAVQGADHYVIVQEGREYLTVPSEQTTAVVQDLAPGTSYSFEVFAVNESGQGSSVSASSITVPDQVQEFKLDSITETSATVSWLPVPGADRYRLKIGDRSFEVAGTHIELTGLSGSNVYNYTVEAGNNSGYSDSVGGEFLTNPHSPNQVEVTETTETTISLRWETVATANSYIVSMDGQIVGTPTSAEFEVNDLIPGSKHTFTVQAINQTGESQKTAYVWMTKPSFVTNVQSSPATYKAEVNWEPVTGAIEYIIEHDDNVLYQGTETSLEITGLSDGTNYEYVIHAVNEFGVSSQNSKFGFKTLPRKPVNVNTVDIEKESLTLDLSDTQVTGADTYVIKRNGVLIAKIPSSDIRYTDKGLLPGTKYSYSIHGENTSGAGEVRTVQVTTKTEVVNENSIVVHPETNQINVTWSPVKGAVSYQILNNETGDKYSTSNLESIIPSLSAGSIYSFTITSFNVEGIESEPLTFTSLTKPTAPSTATISGITDTSLTIDLSMSAVRGAEEYIIERDGKEVGRIPLNETSFKEDGLEAGEEYTYVIKTSNKSGQSVTGFALTARTVPATSSKLAEVLSVSDNSVSISWDKIQGAEGYKVYFDSELITITTEFSASVDNLISAQTYNNIRVVPFNNAGDAIAFSVEEFTTLPVIKGLIVNSKPKTTEAELSWTLPLKNEIMVIEYQGEEVYRGQETNFTLTELRAGTNEEVTFITENSQGDRSEEFTHSLLTLPAAPPTVSYTSTSNGVSLDFALSQVKGATAYIVQRGGEEIGQVTVTESVYNDENLEPGKTYKYFIRTLNDTGISEEGFALDATTLPADMTISPSIDKRDVDGVEISWEPVIGATGYNLYDDDTIITSTENTSFSLTGLRSSTKYGTYRIVPFNEVGEAKGIDVPIFETLPSGDFEVKAVGKTTNEVDFTWTLPSANEIFVLAHHGTEVYRGKDQHFTLKNLSGGTVYLMEAWTENENSDRSEVKEITARTLGFLAPSGGNFSGQPVSKPTESIKDVPADLEVVPTPPVKQVFFEDIDSTFNKEQIIFLAQQGVISGISETKFEPQRAITRAEFTALIVRLMGIESAEYKGTFKDVSPEDWFAEYIAAGIKNKVIAGMGNQVFAPHELITREQASVILANVLRGMNASGTSEQQRFVDETKISGWAADKVNYLSELGLVNGYQDGSFRPLKDLTRSEAAALIFRLMEVVHKDLENNNKKSQ</sequence>
<feature type="domain" description="Fibronectin type-III" evidence="2">
    <location>
        <begin position="2001"/>
        <end position="2087"/>
    </location>
</feature>
<protein>
    <submittedName>
        <fullName evidence="4">Fibronectin type III domain-containing protein</fullName>
    </submittedName>
</protein>
<dbReference type="InterPro" id="IPR058094">
    <property type="entry name" value="Ig-like_OmpL47-like"/>
</dbReference>
<organism evidence="4 5">
    <name type="scientific">Paenibacillus amylolyticus</name>
    <dbReference type="NCBI Taxonomy" id="1451"/>
    <lineage>
        <taxon>Bacteria</taxon>
        <taxon>Bacillati</taxon>
        <taxon>Bacillota</taxon>
        <taxon>Bacilli</taxon>
        <taxon>Bacillales</taxon>
        <taxon>Paenibacillaceae</taxon>
        <taxon>Paenibacillus</taxon>
    </lineage>
</organism>
<dbReference type="SMART" id="SM00060">
    <property type="entry name" value="FN3"/>
    <property type="match status" value="17"/>
</dbReference>
<reference evidence="4 5" key="1">
    <citation type="submission" date="2024-02" db="EMBL/GenBank/DDBJ databases">
        <title>Complete sequences of two Paenibacillus sp. strains and one Lysinibacillus strain isolated from the environment on STAA medium highlight biotechnological potential.</title>
        <authorList>
            <person name="Attere S.A."/>
            <person name="Piche L.C."/>
            <person name="Intertaglia L."/>
            <person name="Lami R."/>
            <person name="Charette S.J."/>
            <person name="Vincent A.T."/>
        </authorList>
    </citation>
    <scope>NUCLEOTIDE SEQUENCE [LARGE SCALE GENOMIC DNA]</scope>
    <source>
        <strain evidence="4 5">Y5S-7</strain>
        <plasmid evidence="4 5">pY5S7-1</plasmid>
    </source>
</reference>
<dbReference type="EMBL" id="CP145893">
    <property type="protein sequence ID" value="WWP23974.1"/>
    <property type="molecule type" value="Genomic_DNA"/>
</dbReference>
<dbReference type="GeneID" id="93479878"/>
<dbReference type="CDD" id="cd00063">
    <property type="entry name" value="FN3"/>
    <property type="match status" value="8"/>
</dbReference>
<feature type="domain" description="Fibronectin type-III" evidence="2">
    <location>
        <begin position="380"/>
        <end position="466"/>
    </location>
</feature>
<feature type="domain" description="Fibronectin type-III" evidence="2">
    <location>
        <begin position="997"/>
        <end position="1085"/>
    </location>
</feature>
<dbReference type="Gene3D" id="2.60.40.10">
    <property type="entry name" value="Immunoglobulins"/>
    <property type="match status" value="15"/>
</dbReference>
<evidence type="ECO:0000313" key="4">
    <source>
        <dbReference type="EMBL" id="WWP23974.1"/>
    </source>
</evidence>
<dbReference type="InterPro" id="IPR013783">
    <property type="entry name" value="Ig-like_fold"/>
</dbReference>
<feature type="domain" description="Fibronectin type-III" evidence="2">
    <location>
        <begin position="1257"/>
        <end position="1340"/>
    </location>
</feature>
<keyword evidence="1" id="KW-0732">Signal</keyword>
<feature type="signal peptide" evidence="1">
    <location>
        <begin position="1"/>
        <end position="30"/>
    </location>
</feature>
<dbReference type="PANTHER" id="PTHR47135">
    <property type="entry name" value="FIBRONECTIN TYPE III DOMAIN-CONTAINING PROTEIN 7"/>
    <property type="match status" value="1"/>
</dbReference>
<dbReference type="InterPro" id="IPR003961">
    <property type="entry name" value="FN3_dom"/>
</dbReference>
<evidence type="ECO:0000259" key="2">
    <source>
        <dbReference type="PROSITE" id="PS50853"/>
    </source>
</evidence>
<proteinExistence type="predicted"/>
<name>A0ABD8B3R0_PAEAM</name>
<dbReference type="PANTHER" id="PTHR47135:SF1">
    <property type="entry name" value="FIBRONECTIN TYPE III DOMAIN-CONTAINING PROTEIN 7"/>
    <property type="match status" value="1"/>
</dbReference>
<dbReference type="Proteomes" id="UP001364764">
    <property type="component" value="Plasmid pY5S7-1"/>
</dbReference>
<dbReference type="Pfam" id="PF00395">
    <property type="entry name" value="SLH"/>
    <property type="match status" value="3"/>
</dbReference>
<feature type="domain" description="Fibronectin type-III" evidence="2">
    <location>
        <begin position="1086"/>
        <end position="1175"/>
    </location>
</feature>
<evidence type="ECO:0000256" key="1">
    <source>
        <dbReference type="SAM" id="SignalP"/>
    </source>
</evidence>
<dbReference type="PROSITE" id="PS51272">
    <property type="entry name" value="SLH"/>
    <property type="match status" value="3"/>
</dbReference>